<dbReference type="VEuPathDB" id="AmoebaDB:ACA1_125420"/>
<dbReference type="Proteomes" id="UP000011083">
    <property type="component" value="Unassembled WGS sequence"/>
</dbReference>
<feature type="region of interest" description="Disordered" evidence="1">
    <location>
        <begin position="216"/>
        <end position="278"/>
    </location>
</feature>
<evidence type="ECO:0000313" key="3">
    <source>
        <dbReference type="Proteomes" id="UP000011083"/>
    </source>
</evidence>
<dbReference type="EMBL" id="KB008047">
    <property type="protein sequence ID" value="ELR14678.1"/>
    <property type="molecule type" value="Genomic_DNA"/>
</dbReference>
<name>L8GPW0_ACACF</name>
<dbReference type="GeneID" id="14915267"/>
<evidence type="ECO:0000256" key="1">
    <source>
        <dbReference type="SAM" id="MobiDB-lite"/>
    </source>
</evidence>
<organism evidence="2 3">
    <name type="scientific">Acanthamoeba castellanii (strain ATCC 30010 / Neff)</name>
    <dbReference type="NCBI Taxonomy" id="1257118"/>
    <lineage>
        <taxon>Eukaryota</taxon>
        <taxon>Amoebozoa</taxon>
        <taxon>Discosea</taxon>
        <taxon>Longamoebia</taxon>
        <taxon>Centramoebida</taxon>
        <taxon>Acanthamoebidae</taxon>
        <taxon>Acanthamoeba</taxon>
    </lineage>
</organism>
<gene>
    <name evidence="2" type="ORF">ACA1_125420</name>
</gene>
<dbReference type="KEGG" id="acan:ACA1_125420"/>
<sequence>MATTTRCCDTEYPHYHAAAPSLTTSAAAQAGASFWVGSLALRASSFRREHPPTGTGQAVPICILAAHHLNNGEAPKHQEQVNAEEWPLQLTVAGVCTLRQAHVAVLKTAVPLLFHVLSAAAPPQSTTTLPAGPEPPTYLATLISQLRSNTQALAEPLSLSLVAHACLWLWLGSGGSGAARQAYPDDYAHRESADGLPGVARGCRLDFAAEPRRFEPALPLPAAASSRGDGGGGERGPPRDRQHGPQHHEKEEIEGGAPSEGGTSTGRGVHQEACTVAT</sequence>
<reference evidence="2 3" key="1">
    <citation type="journal article" date="2013" name="Genome Biol.">
        <title>Genome of Acanthamoeba castellanii highlights extensive lateral gene transfer and early evolution of tyrosine kinase signaling.</title>
        <authorList>
            <person name="Clarke M."/>
            <person name="Lohan A.J."/>
            <person name="Liu B."/>
            <person name="Lagkouvardos I."/>
            <person name="Roy S."/>
            <person name="Zafar N."/>
            <person name="Bertelli C."/>
            <person name="Schilde C."/>
            <person name="Kianianmomeni A."/>
            <person name="Burglin T.R."/>
            <person name="Frech C."/>
            <person name="Turcotte B."/>
            <person name="Kopec K.O."/>
            <person name="Synnott J.M."/>
            <person name="Choo C."/>
            <person name="Paponov I."/>
            <person name="Finkler A."/>
            <person name="Soon Heng Tan C."/>
            <person name="Hutchins A.P."/>
            <person name="Weinmeier T."/>
            <person name="Rattei T."/>
            <person name="Chu J.S."/>
            <person name="Gimenez G."/>
            <person name="Irimia M."/>
            <person name="Rigden D.J."/>
            <person name="Fitzpatrick D.A."/>
            <person name="Lorenzo-Morales J."/>
            <person name="Bateman A."/>
            <person name="Chiu C.H."/>
            <person name="Tang P."/>
            <person name="Hegemann P."/>
            <person name="Fromm H."/>
            <person name="Raoult D."/>
            <person name="Greub G."/>
            <person name="Miranda-Saavedra D."/>
            <person name="Chen N."/>
            <person name="Nash P."/>
            <person name="Ginger M.L."/>
            <person name="Horn M."/>
            <person name="Schaap P."/>
            <person name="Caler L."/>
            <person name="Loftus B."/>
        </authorList>
    </citation>
    <scope>NUCLEOTIDE SEQUENCE [LARGE SCALE GENOMIC DNA]</scope>
    <source>
        <strain evidence="2 3">Neff</strain>
    </source>
</reference>
<dbReference type="RefSeq" id="XP_004336691.1">
    <property type="nucleotide sequence ID" value="XM_004336643.1"/>
</dbReference>
<evidence type="ECO:0000313" key="2">
    <source>
        <dbReference type="EMBL" id="ELR14678.1"/>
    </source>
</evidence>
<accession>L8GPW0</accession>
<dbReference type="AlphaFoldDB" id="L8GPW0"/>
<feature type="compositionally biased region" description="Basic and acidic residues" evidence="1">
    <location>
        <begin position="236"/>
        <end position="253"/>
    </location>
</feature>
<protein>
    <submittedName>
        <fullName evidence="2">Uncharacterized protein</fullName>
    </submittedName>
</protein>
<keyword evidence="3" id="KW-1185">Reference proteome</keyword>
<proteinExistence type="predicted"/>